<accession>A0A6C0BHI7</accession>
<dbReference type="InterPro" id="IPR036249">
    <property type="entry name" value="Thioredoxin-like_sf"/>
</dbReference>
<dbReference type="Pfam" id="PF00085">
    <property type="entry name" value="Thioredoxin"/>
    <property type="match status" value="1"/>
</dbReference>
<sequence length="122" mass="13444">MKTIYIILVIILLLLVLLRFNTDSDEGFEGSSKSVIICKADWCGHCKQAAPEFDKLMAAAPLTLKDGSKVNVKVLDADQNKEEVSKLKVKGYPTILISDGANMTEYPGPRTFDGVFEFLNGM</sequence>
<feature type="domain" description="Thioredoxin" evidence="1">
    <location>
        <begin position="14"/>
        <end position="122"/>
    </location>
</feature>
<dbReference type="GO" id="GO:0005783">
    <property type="term" value="C:endoplasmic reticulum"/>
    <property type="evidence" value="ECO:0007669"/>
    <property type="project" value="TreeGrafter"/>
</dbReference>
<organism evidence="2">
    <name type="scientific">viral metagenome</name>
    <dbReference type="NCBI Taxonomy" id="1070528"/>
    <lineage>
        <taxon>unclassified sequences</taxon>
        <taxon>metagenomes</taxon>
        <taxon>organismal metagenomes</taxon>
    </lineage>
</organism>
<dbReference type="PROSITE" id="PS51352">
    <property type="entry name" value="THIOREDOXIN_2"/>
    <property type="match status" value="1"/>
</dbReference>
<dbReference type="PANTHER" id="PTHR45672:SF11">
    <property type="entry name" value="PROTEIN DISULFIDE-ISOMERASE C17H9.14C"/>
    <property type="match status" value="1"/>
</dbReference>
<reference evidence="2" key="1">
    <citation type="journal article" date="2020" name="Nature">
        <title>Giant virus diversity and host interactions through global metagenomics.</title>
        <authorList>
            <person name="Schulz F."/>
            <person name="Roux S."/>
            <person name="Paez-Espino D."/>
            <person name="Jungbluth S."/>
            <person name="Walsh D.A."/>
            <person name="Denef V.J."/>
            <person name="McMahon K.D."/>
            <person name="Konstantinidis K.T."/>
            <person name="Eloe-Fadrosh E.A."/>
            <person name="Kyrpides N.C."/>
            <person name="Woyke T."/>
        </authorList>
    </citation>
    <scope>NUCLEOTIDE SEQUENCE</scope>
    <source>
        <strain evidence="2">GVMAG-M-3300013004-44</strain>
    </source>
</reference>
<dbReference type="CDD" id="cd02961">
    <property type="entry name" value="PDI_a_family"/>
    <property type="match status" value="1"/>
</dbReference>
<evidence type="ECO:0000259" key="1">
    <source>
        <dbReference type="PROSITE" id="PS51352"/>
    </source>
</evidence>
<dbReference type="SUPFAM" id="SSF52833">
    <property type="entry name" value="Thioredoxin-like"/>
    <property type="match status" value="1"/>
</dbReference>
<proteinExistence type="predicted"/>
<dbReference type="AlphaFoldDB" id="A0A6C0BHI7"/>
<dbReference type="InterPro" id="IPR013766">
    <property type="entry name" value="Thioredoxin_domain"/>
</dbReference>
<dbReference type="InterPro" id="IPR051063">
    <property type="entry name" value="PDI"/>
</dbReference>
<dbReference type="PANTHER" id="PTHR45672">
    <property type="entry name" value="PROTEIN DISULFIDE-ISOMERASE C17H9.14C-RELATED"/>
    <property type="match status" value="1"/>
</dbReference>
<name>A0A6C0BHI7_9ZZZZ</name>
<dbReference type="GO" id="GO:0006457">
    <property type="term" value="P:protein folding"/>
    <property type="evidence" value="ECO:0007669"/>
    <property type="project" value="TreeGrafter"/>
</dbReference>
<evidence type="ECO:0000313" key="2">
    <source>
        <dbReference type="EMBL" id="QHS91191.1"/>
    </source>
</evidence>
<dbReference type="GO" id="GO:0003756">
    <property type="term" value="F:protein disulfide isomerase activity"/>
    <property type="evidence" value="ECO:0007669"/>
    <property type="project" value="TreeGrafter"/>
</dbReference>
<dbReference type="EMBL" id="MN739156">
    <property type="protein sequence ID" value="QHS91191.1"/>
    <property type="molecule type" value="Genomic_DNA"/>
</dbReference>
<protein>
    <recommendedName>
        <fullName evidence="1">Thioredoxin domain-containing protein</fullName>
    </recommendedName>
</protein>
<dbReference type="Gene3D" id="3.40.30.10">
    <property type="entry name" value="Glutaredoxin"/>
    <property type="match status" value="1"/>
</dbReference>